<reference evidence="3" key="1">
    <citation type="submission" date="2016-03" db="EMBL/GenBank/DDBJ databases">
        <authorList>
            <person name="Ploux O."/>
        </authorList>
    </citation>
    <scope>NUCLEOTIDE SEQUENCE</scope>
    <source>
        <strain evidence="3">UC10</strain>
    </source>
</reference>
<feature type="region of interest" description="Disordered" evidence="1">
    <location>
        <begin position="163"/>
        <end position="190"/>
    </location>
</feature>
<evidence type="ECO:0000256" key="2">
    <source>
        <dbReference type="SAM" id="SignalP"/>
    </source>
</evidence>
<gene>
    <name evidence="3" type="ORF">SPPYR_0936</name>
</gene>
<dbReference type="RefSeq" id="WP_295324270.1">
    <property type="nucleotide sequence ID" value="NZ_LT598653.1"/>
</dbReference>
<evidence type="ECO:0000313" key="3">
    <source>
        <dbReference type="EMBL" id="SBV32056.1"/>
    </source>
</evidence>
<feature type="signal peptide" evidence="2">
    <location>
        <begin position="1"/>
        <end position="19"/>
    </location>
</feature>
<sequence length="445" mass="47160">MIRSLFTFASALLPVAALVQSQPQPKPWPREVQAFYDELKAECRAGGGKFVPDRANFAVETEVTGDGKPDWVVEYSAAYCTNQGHSAWCGTAGCMIAILGSGRRGLTEIFSNNVRGWQAVKLDGGRTGLGLSVHGTVCGSVGADMCLEVLRWDGRKWALAGRRRGTAADLGPDSGEPASAPSPGHDARWQFGGTGAGAVAAVTGHPEFAALGLRCQPGGGLAMSVVPTKALRLPPAGRPLLIGFRSYAEFTETTQQLMLEPGKPDFSGTLDPATKALLTGADTDLAVYASVDGGDEWQAITYLSLAGSTAAIRSLDRQCPKAAAAATGVQPGQSRVVPLPVGYYVDMAIGTCAKPFADGTLYLAEDRLISPYSSCEFASLEMVDSRNFRQTMICSDEDGRPGAAPTNYRVTGPRSFAVETYSEDWTWCPAAQLPAKARFYEGARR</sequence>
<keyword evidence="2" id="KW-0732">Signal</keyword>
<dbReference type="KEGG" id="sphu:SPPYR_0936"/>
<evidence type="ECO:0008006" key="4">
    <source>
        <dbReference type="Google" id="ProtNLM"/>
    </source>
</evidence>
<dbReference type="EMBL" id="LT598653">
    <property type="protein sequence ID" value="SBV32056.1"/>
    <property type="molecule type" value="Genomic_DNA"/>
</dbReference>
<accession>A0A1Y5PTM7</accession>
<organism evidence="3">
    <name type="scientific">uncultured Sphingopyxis sp</name>
    <dbReference type="NCBI Taxonomy" id="310581"/>
    <lineage>
        <taxon>Bacteria</taxon>
        <taxon>Pseudomonadati</taxon>
        <taxon>Pseudomonadota</taxon>
        <taxon>Alphaproteobacteria</taxon>
        <taxon>Sphingomonadales</taxon>
        <taxon>Sphingomonadaceae</taxon>
        <taxon>Sphingopyxis</taxon>
        <taxon>environmental samples</taxon>
    </lineage>
</organism>
<name>A0A1Y5PTM7_9SPHN</name>
<feature type="chain" id="PRO_5010988148" description="Secreted protein" evidence="2">
    <location>
        <begin position="20"/>
        <end position="445"/>
    </location>
</feature>
<proteinExistence type="predicted"/>
<evidence type="ECO:0000256" key="1">
    <source>
        <dbReference type="SAM" id="MobiDB-lite"/>
    </source>
</evidence>
<protein>
    <recommendedName>
        <fullName evidence="4">Secreted protein</fullName>
    </recommendedName>
</protein>
<dbReference type="AlphaFoldDB" id="A0A1Y5PTM7"/>